<gene>
    <name evidence="1" type="ORF">GPM918_LOCUS12293</name>
    <name evidence="2" type="ORF">SRO942_LOCUS12294</name>
</gene>
<comment type="caution">
    <text evidence="1">The sequence shown here is derived from an EMBL/GenBank/DDBJ whole genome shotgun (WGS) entry which is preliminary data.</text>
</comment>
<dbReference type="Proteomes" id="UP000681722">
    <property type="component" value="Unassembled WGS sequence"/>
</dbReference>
<keyword evidence="3" id="KW-1185">Reference proteome</keyword>
<dbReference type="AlphaFoldDB" id="A0A814EJQ0"/>
<name>A0A814EJQ0_9BILA</name>
<evidence type="ECO:0000313" key="3">
    <source>
        <dbReference type="Proteomes" id="UP000663829"/>
    </source>
</evidence>
<evidence type="ECO:0000313" key="2">
    <source>
        <dbReference type="EMBL" id="CAF3745102.1"/>
    </source>
</evidence>
<sequence>MTGLCQFCHETEVCNDNDQASTCVECASLNRHEVFQKNWTNLRESKELGFLKLREKCEKMFPFVIKYEFTYTPIHFLDEIQHKKDESAESFLQTYCLEIFRDVVPVKVVNDGDSFYNSIACLGDLNGDFVLELRIRNVIELVLKANVYKYNYKAFVPVVDQSLEEYVLNDMLQNQRFSKIYDFMSMPSVLKINIKSIYPSVNGLVDQQAKMLSNQTFVPYGGADGQ</sequence>
<reference evidence="1" key="1">
    <citation type="submission" date="2021-02" db="EMBL/GenBank/DDBJ databases">
        <authorList>
            <person name="Nowell W R."/>
        </authorList>
    </citation>
    <scope>NUCLEOTIDE SEQUENCE</scope>
</reference>
<proteinExistence type="predicted"/>
<dbReference type="EMBL" id="CAJNOQ010002669">
    <property type="protein sequence ID" value="CAF0972093.1"/>
    <property type="molecule type" value="Genomic_DNA"/>
</dbReference>
<evidence type="ECO:0000313" key="1">
    <source>
        <dbReference type="EMBL" id="CAF0972093.1"/>
    </source>
</evidence>
<protein>
    <submittedName>
        <fullName evidence="1">Uncharacterized protein</fullName>
    </submittedName>
</protein>
<accession>A0A814EJQ0</accession>
<dbReference type="OrthoDB" id="10043303at2759"/>
<organism evidence="1 3">
    <name type="scientific">Didymodactylos carnosus</name>
    <dbReference type="NCBI Taxonomy" id="1234261"/>
    <lineage>
        <taxon>Eukaryota</taxon>
        <taxon>Metazoa</taxon>
        <taxon>Spiralia</taxon>
        <taxon>Gnathifera</taxon>
        <taxon>Rotifera</taxon>
        <taxon>Eurotatoria</taxon>
        <taxon>Bdelloidea</taxon>
        <taxon>Philodinida</taxon>
        <taxon>Philodinidae</taxon>
        <taxon>Didymodactylos</taxon>
    </lineage>
</organism>
<dbReference type="Proteomes" id="UP000663829">
    <property type="component" value="Unassembled WGS sequence"/>
</dbReference>
<dbReference type="EMBL" id="CAJOBC010002669">
    <property type="protein sequence ID" value="CAF3745102.1"/>
    <property type="molecule type" value="Genomic_DNA"/>
</dbReference>